<reference evidence="2" key="1">
    <citation type="submission" date="2020-11" db="EMBL/GenBank/DDBJ databases">
        <authorList>
            <person name="Tran Van P."/>
        </authorList>
    </citation>
    <scope>NUCLEOTIDE SEQUENCE</scope>
</reference>
<evidence type="ECO:0000313" key="2">
    <source>
        <dbReference type="EMBL" id="CAD7446597.1"/>
    </source>
</evidence>
<sequence>MAKAGSSLQSRRKRSSKPYDVSNASILGLNPKSALTLCRSAMGCRWRRASQVVTIGLLNENQLLYFSIKESRAEGHSVDMSCGFSI</sequence>
<dbReference type="AlphaFoldDB" id="A0A7R9F405"/>
<feature type="region of interest" description="Disordered" evidence="1">
    <location>
        <begin position="1"/>
        <end position="22"/>
    </location>
</feature>
<protein>
    <submittedName>
        <fullName evidence="2">Uncharacterized protein</fullName>
    </submittedName>
</protein>
<proteinExistence type="predicted"/>
<name>A0A7R9F405_9NEOP</name>
<evidence type="ECO:0000256" key="1">
    <source>
        <dbReference type="SAM" id="MobiDB-lite"/>
    </source>
</evidence>
<accession>A0A7R9F405</accession>
<gene>
    <name evidence="2" type="ORF">TBIB3V08_LOCUS8924</name>
</gene>
<organism evidence="2">
    <name type="scientific">Timema bartmani</name>
    <dbReference type="NCBI Taxonomy" id="61472"/>
    <lineage>
        <taxon>Eukaryota</taxon>
        <taxon>Metazoa</taxon>
        <taxon>Ecdysozoa</taxon>
        <taxon>Arthropoda</taxon>
        <taxon>Hexapoda</taxon>
        <taxon>Insecta</taxon>
        <taxon>Pterygota</taxon>
        <taxon>Neoptera</taxon>
        <taxon>Polyneoptera</taxon>
        <taxon>Phasmatodea</taxon>
        <taxon>Timematodea</taxon>
        <taxon>Timematoidea</taxon>
        <taxon>Timematidae</taxon>
        <taxon>Timema</taxon>
    </lineage>
</organism>
<dbReference type="EMBL" id="OD568132">
    <property type="protein sequence ID" value="CAD7446597.1"/>
    <property type="molecule type" value="Genomic_DNA"/>
</dbReference>